<dbReference type="Proteomes" id="UP000314987">
    <property type="component" value="Unassembled WGS sequence"/>
</dbReference>
<organism evidence="1 2">
    <name type="scientific">Vombatus ursinus</name>
    <name type="common">Common wombat</name>
    <dbReference type="NCBI Taxonomy" id="29139"/>
    <lineage>
        <taxon>Eukaryota</taxon>
        <taxon>Metazoa</taxon>
        <taxon>Chordata</taxon>
        <taxon>Craniata</taxon>
        <taxon>Vertebrata</taxon>
        <taxon>Euteleostomi</taxon>
        <taxon>Mammalia</taxon>
        <taxon>Metatheria</taxon>
        <taxon>Diprotodontia</taxon>
        <taxon>Vombatidae</taxon>
        <taxon>Vombatus</taxon>
    </lineage>
</organism>
<dbReference type="AlphaFoldDB" id="A0A4X2KK93"/>
<dbReference type="Ensembl" id="ENSVURT00010011830.1">
    <property type="protein sequence ID" value="ENSVURP00010010436.1"/>
    <property type="gene ID" value="ENSVURG00010008056.1"/>
</dbReference>
<reference evidence="1" key="2">
    <citation type="submission" date="2025-08" db="UniProtKB">
        <authorList>
            <consortium name="Ensembl"/>
        </authorList>
    </citation>
    <scope>IDENTIFICATION</scope>
</reference>
<evidence type="ECO:0000313" key="1">
    <source>
        <dbReference type="Ensembl" id="ENSVURP00010010436.1"/>
    </source>
</evidence>
<name>A0A4X2KK93_VOMUR</name>
<sequence length="86" mass="9637">MLVLRWILLRSRFRSQGHGSGPPDLSSSFFCTVRSGIDDNICDYGIALCWRQCLSREIKIGKCSNSLPCCLKAFEIHFLNPSGVKS</sequence>
<accession>A0A4X2KK93</accession>
<protein>
    <recommendedName>
        <fullName evidence="3">Beta-defensin</fullName>
    </recommendedName>
</protein>
<evidence type="ECO:0000313" key="2">
    <source>
        <dbReference type="Proteomes" id="UP000314987"/>
    </source>
</evidence>
<dbReference type="GeneTree" id="ENSGT00970000197837"/>
<proteinExistence type="predicted"/>
<reference evidence="1" key="3">
    <citation type="submission" date="2025-09" db="UniProtKB">
        <authorList>
            <consortium name="Ensembl"/>
        </authorList>
    </citation>
    <scope>IDENTIFICATION</scope>
</reference>
<evidence type="ECO:0008006" key="3">
    <source>
        <dbReference type="Google" id="ProtNLM"/>
    </source>
</evidence>
<reference evidence="2" key="1">
    <citation type="submission" date="2018-12" db="EMBL/GenBank/DDBJ databases">
        <authorList>
            <person name="Yazar S."/>
        </authorList>
    </citation>
    <scope>NUCLEOTIDE SEQUENCE [LARGE SCALE GENOMIC DNA]</scope>
</reference>
<keyword evidence="2" id="KW-1185">Reference proteome</keyword>